<accession>A0A7G5GUD3</accession>
<evidence type="ECO:0000313" key="1">
    <source>
        <dbReference type="EMBL" id="QMW02475.1"/>
    </source>
</evidence>
<proteinExistence type="predicted"/>
<dbReference type="GO" id="GO:0003676">
    <property type="term" value="F:nucleic acid binding"/>
    <property type="evidence" value="ECO:0007669"/>
    <property type="project" value="InterPro"/>
</dbReference>
<reference evidence="1 2" key="1">
    <citation type="submission" date="2020-07" db="EMBL/GenBank/DDBJ databases">
        <title>Spirosoma foliorum sp. nov., isolated from the leaves on the Nejang mountain Korea, Republic of.</title>
        <authorList>
            <person name="Ho H."/>
            <person name="Lee Y.-J."/>
            <person name="Nurcahyanto D.-A."/>
            <person name="Kim S.-G."/>
        </authorList>
    </citation>
    <scope>NUCLEOTIDE SEQUENCE [LARGE SCALE GENOMIC DNA]</scope>
    <source>
        <strain evidence="1 2">PL0136</strain>
    </source>
</reference>
<name>A0A7G5GUD3_9BACT</name>
<keyword evidence="2" id="KW-1185">Reference proteome</keyword>
<dbReference type="InterPro" id="IPR011856">
    <property type="entry name" value="tRNA_endonuc-like_dom_sf"/>
</dbReference>
<organism evidence="1 2">
    <name type="scientific">Spirosoma foliorum</name>
    <dbReference type="NCBI Taxonomy" id="2710596"/>
    <lineage>
        <taxon>Bacteria</taxon>
        <taxon>Pseudomonadati</taxon>
        <taxon>Bacteroidota</taxon>
        <taxon>Cytophagia</taxon>
        <taxon>Cytophagales</taxon>
        <taxon>Cytophagaceae</taxon>
        <taxon>Spirosoma</taxon>
    </lineage>
</organism>
<evidence type="ECO:0008006" key="3">
    <source>
        <dbReference type="Google" id="ProtNLM"/>
    </source>
</evidence>
<gene>
    <name evidence="1" type="ORF">H3H32_31965</name>
</gene>
<evidence type="ECO:0000313" key="2">
    <source>
        <dbReference type="Proteomes" id="UP000515369"/>
    </source>
</evidence>
<dbReference type="RefSeq" id="WP_182459781.1">
    <property type="nucleotide sequence ID" value="NZ_CP059732.1"/>
</dbReference>
<dbReference type="KEGG" id="sfol:H3H32_31965"/>
<dbReference type="AlphaFoldDB" id="A0A7G5GUD3"/>
<sequence>MSTALTYLASLEMAEKRRKHPNVPDRFRVQSKFVVKDANNLTQAVKRCLELHDCYVTRVQSQGQWNQSLGRFTRSTTTKGTADLHAVVEGRHVSIEIKWGKDKLSAAQQKTADQVNAAGGLYLVVKDYDTFWSWFNEYAPDLIRKIGGEPV</sequence>
<dbReference type="Gene3D" id="3.40.1350.10">
    <property type="match status" value="1"/>
</dbReference>
<dbReference type="Proteomes" id="UP000515369">
    <property type="component" value="Chromosome"/>
</dbReference>
<dbReference type="EMBL" id="CP059732">
    <property type="protein sequence ID" value="QMW02475.1"/>
    <property type="molecule type" value="Genomic_DNA"/>
</dbReference>
<protein>
    <recommendedName>
        <fullName evidence="3">VRR-NUC domain-containing protein</fullName>
    </recommendedName>
</protein>